<sequence length="142" mass="16608">SLNTTQYNAIHSYNRHHHYHHDRSICPYYHFHLYLSVQLNSDTNFNVHSVPPTDFIQVTALDIYQLVLRIARRFAQWLTDEAVIETLQCTTTHLHLENRVDAALKMQNIISTAGTLPRLGYELENDIRFIGLFVIFPVTRSE</sequence>
<gene>
    <name evidence="1" type="ORF">ECPE_LOCUS10294</name>
</gene>
<dbReference type="AlphaFoldDB" id="A0A183ATL0"/>
<protein>
    <submittedName>
        <fullName evidence="3">E3 ubiquitin-protein ligase</fullName>
    </submittedName>
</protein>
<dbReference type="EMBL" id="UZAN01048840">
    <property type="protein sequence ID" value="VDP86833.1"/>
    <property type="molecule type" value="Genomic_DNA"/>
</dbReference>
<reference evidence="1 2" key="2">
    <citation type="submission" date="2018-11" db="EMBL/GenBank/DDBJ databases">
        <authorList>
            <consortium name="Pathogen Informatics"/>
        </authorList>
    </citation>
    <scope>NUCLEOTIDE SEQUENCE [LARGE SCALE GENOMIC DNA]</scope>
    <source>
        <strain evidence="1 2">Egypt</strain>
    </source>
</reference>
<evidence type="ECO:0000313" key="3">
    <source>
        <dbReference type="WBParaSite" id="ECPE_0001032701-mRNA-1"/>
    </source>
</evidence>
<reference evidence="3" key="1">
    <citation type="submission" date="2016-06" db="UniProtKB">
        <authorList>
            <consortium name="WormBaseParasite"/>
        </authorList>
    </citation>
    <scope>IDENTIFICATION</scope>
</reference>
<organism evidence="3">
    <name type="scientific">Echinostoma caproni</name>
    <dbReference type="NCBI Taxonomy" id="27848"/>
    <lineage>
        <taxon>Eukaryota</taxon>
        <taxon>Metazoa</taxon>
        <taxon>Spiralia</taxon>
        <taxon>Lophotrochozoa</taxon>
        <taxon>Platyhelminthes</taxon>
        <taxon>Trematoda</taxon>
        <taxon>Digenea</taxon>
        <taxon>Plagiorchiida</taxon>
        <taxon>Echinostomata</taxon>
        <taxon>Echinostomatoidea</taxon>
        <taxon>Echinostomatidae</taxon>
        <taxon>Echinostoma</taxon>
    </lineage>
</organism>
<name>A0A183ATL0_9TREM</name>
<proteinExistence type="predicted"/>
<dbReference type="Proteomes" id="UP000272942">
    <property type="component" value="Unassembled WGS sequence"/>
</dbReference>
<accession>A0A183ATL0</accession>
<evidence type="ECO:0000313" key="1">
    <source>
        <dbReference type="EMBL" id="VDP86833.1"/>
    </source>
</evidence>
<dbReference type="WBParaSite" id="ECPE_0001032701-mRNA-1">
    <property type="protein sequence ID" value="ECPE_0001032701-mRNA-1"/>
    <property type="gene ID" value="ECPE_0001032701"/>
</dbReference>
<keyword evidence="2" id="KW-1185">Reference proteome</keyword>
<evidence type="ECO:0000313" key="2">
    <source>
        <dbReference type="Proteomes" id="UP000272942"/>
    </source>
</evidence>